<reference evidence="5" key="1">
    <citation type="submission" date="2016-10" db="EMBL/GenBank/DDBJ databases">
        <authorList>
            <person name="Varghese N."/>
            <person name="Submissions S."/>
        </authorList>
    </citation>
    <scope>NUCLEOTIDE SEQUENCE [LARGE SCALE GENOMIC DNA]</scope>
    <source>
        <strain evidence="5">XBD1002</strain>
    </source>
</reference>
<keyword evidence="5" id="KW-1185">Reference proteome</keyword>
<dbReference type="EMBL" id="FORI01000010">
    <property type="protein sequence ID" value="SFI99379.1"/>
    <property type="molecule type" value="Genomic_DNA"/>
</dbReference>
<dbReference type="AlphaFoldDB" id="A0A1I3MQZ0"/>
<accession>A0A1I3MQZ0</accession>
<dbReference type="PANTHER" id="PTHR40065">
    <property type="entry name" value="RNA-BINDING PROTEIN YHBY"/>
    <property type="match status" value="1"/>
</dbReference>
<dbReference type="SMART" id="SM01103">
    <property type="entry name" value="CRS1_YhbY"/>
    <property type="match status" value="1"/>
</dbReference>
<dbReference type="SUPFAM" id="SSF75471">
    <property type="entry name" value="YhbY-like"/>
    <property type="match status" value="1"/>
</dbReference>
<evidence type="ECO:0000313" key="5">
    <source>
        <dbReference type="Proteomes" id="UP000182737"/>
    </source>
</evidence>
<evidence type="ECO:0000259" key="3">
    <source>
        <dbReference type="PROSITE" id="PS51295"/>
    </source>
</evidence>
<organism evidence="4 5">
    <name type="scientific">Treponema bryantii</name>
    <dbReference type="NCBI Taxonomy" id="163"/>
    <lineage>
        <taxon>Bacteria</taxon>
        <taxon>Pseudomonadati</taxon>
        <taxon>Spirochaetota</taxon>
        <taxon>Spirochaetia</taxon>
        <taxon>Spirochaetales</taxon>
        <taxon>Treponemataceae</taxon>
        <taxon>Treponema</taxon>
    </lineage>
</organism>
<dbReference type="InterPro" id="IPR035920">
    <property type="entry name" value="YhbY-like_sf"/>
</dbReference>
<name>A0A1I3MQZ0_9SPIR</name>
<dbReference type="RefSeq" id="WP_074933134.1">
    <property type="nucleotide sequence ID" value="NZ_FORI01000010.1"/>
</dbReference>
<keyword evidence="1 2" id="KW-0694">RNA-binding</keyword>
<dbReference type="Pfam" id="PF01985">
    <property type="entry name" value="CRS1_YhbY"/>
    <property type="match status" value="1"/>
</dbReference>
<feature type="domain" description="CRM" evidence="3">
    <location>
        <begin position="2"/>
        <end position="97"/>
    </location>
</feature>
<dbReference type="OrthoDB" id="9797519at2"/>
<dbReference type="PANTHER" id="PTHR40065:SF3">
    <property type="entry name" value="RNA-BINDING PROTEIN YHBY"/>
    <property type="match status" value="1"/>
</dbReference>
<evidence type="ECO:0000313" key="4">
    <source>
        <dbReference type="EMBL" id="SFI99379.1"/>
    </source>
</evidence>
<evidence type="ECO:0000256" key="2">
    <source>
        <dbReference type="PROSITE-ProRule" id="PRU00626"/>
    </source>
</evidence>
<sequence>MIELTSKQRKYLEKEAHDLQPVVIVGGAGVTDGLIQMVENSLASHELLKVKFNEYKDEVKELTSEICEKCDATLVRIIGFTAILYREAKEPEDRKFKL</sequence>
<proteinExistence type="predicted"/>
<dbReference type="InterPro" id="IPR001890">
    <property type="entry name" value="RNA-binding_CRM"/>
</dbReference>
<dbReference type="Gene3D" id="3.30.110.60">
    <property type="entry name" value="YhbY-like"/>
    <property type="match status" value="1"/>
</dbReference>
<dbReference type="PROSITE" id="PS51295">
    <property type="entry name" value="CRM"/>
    <property type="match status" value="1"/>
</dbReference>
<dbReference type="Proteomes" id="UP000182737">
    <property type="component" value="Unassembled WGS sequence"/>
</dbReference>
<dbReference type="GO" id="GO:0003723">
    <property type="term" value="F:RNA binding"/>
    <property type="evidence" value="ECO:0007669"/>
    <property type="project" value="UniProtKB-UniRule"/>
</dbReference>
<gene>
    <name evidence="4" type="ORF">SAMN04487775_11052</name>
</gene>
<dbReference type="InterPro" id="IPR051925">
    <property type="entry name" value="RNA-binding_domain"/>
</dbReference>
<protein>
    <submittedName>
        <fullName evidence="4">RNA-binding protein</fullName>
    </submittedName>
</protein>
<evidence type="ECO:0000256" key="1">
    <source>
        <dbReference type="ARBA" id="ARBA00022884"/>
    </source>
</evidence>